<dbReference type="Gene3D" id="2.40.50.140">
    <property type="entry name" value="Nucleic acid-binding proteins"/>
    <property type="match status" value="1"/>
</dbReference>
<evidence type="ECO:0000256" key="1">
    <source>
        <dbReference type="ARBA" id="ARBA00007572"/>
    </source>
</evidence>
<dbReference type="Pfam" id="PF04675">
    <property type="entry name" value="DNA_ligase_A_N"/>
    <property type="match status" value="1"/>
</dbReference>
<dbReference type="OrthoDB" id="2160351at2759"/>
<dbReference type="STRING" id="1073089.A0A1L9RD19"/>
<dbReference type="InterPro" id="IPR029710">
    <property type="entry name" value="LIG4"/>
</dbReference>
<dbReference type="EMBL" id="KV878214">
    <property type="protein sequence ID" value="OJJ32815.1"/>
    <property type="molecule type" value="Genomic_DNA"/>
</dbReference>
<dbReference type="GO" id="GO:0003910">
    <property type="term" value="F:DNA ligase (ATP) activity"/>
    <property type="evidence" value="ECO:0007669"/>
    <property type="project" value="InterPro"/>
</dbReference>
<keyword evidence="2" id="KW-0436">Ligase</keyword>
<evidence type="ECO:0000256" key="2">
    <source>
        <dbReference type="ARBA" id="ARBA00022598"/>
    </source>
</evidence>
<keyword evidence="8" id="KW-1185">Reference proteome</keyword>
<dbReference type="InterPro" id="IPR012310">
    <property type="entry name" value="DNA_ligase_ATP-dep_cent"/>
</dbReference>
<dbReference type="InterPro" id="IPR036599">
    <property type="entry name" value="DNA_ligase_N_sf"/>
</dbReference>
<feature type="non-terminal residue" evidence="7">
    <location>
        <position position="701"/>
    </location>
</feature>
<evidence type="ECO:0000256" key="5">
    <source>
        <dbReference type="ARBA" id="ARBA00023242"/>
    </source>
</evidence>
<evidence type="ECO:0000313" key="8">
    <source>
        <dbReference type="Proteomes" id="UP000184383"/>
    </source>
</evidence>
<evidence type="ECO:0000259" key="6">
    <source>
        <dbReference type="PROSITE" id="PS50160"/>
    </source>
</evidence>
<dbReference type="CDD" id="cd08039">
    <property type="entry name" value="Adenylation_DNA_ligase_Fungal"/>
    <property type="match status" value="1"/>
</dbReference>
<protein>
    <recommendedName>
        <fullName evidence="6">ATP-dependent DNA ligase family profile domain-containing protein</fullName>
    </recommendedName>
</protein>
<reference evidence="8" key="1">
    <citation type="journal article" date="2017" name="Genome Biol.">
        <title>Comparative genomics reveals high biological diversity and specific adaptations in the industrially and medically important fungal genus Aspergillus.</title>
        <authorList>
            <person name="de Vries R.P."/>
            <person name="Riley R."/>
            <person name="Wiebenga A."/>
            <person name="Aguilar-Osorio G."/>
            <person name="Amillis S."/>
            <person name="Uchima C.A."/>
            <person name="Anderluh G."/>
            <person name="Asadollahi M."/>
            <person name="Askin M."/>
            <person name="Barry K."/>
            <person name="Battaglia E."/>
            <person name="Bayram O."/>
            <person name="Benocci T."/>
            <person name="Braus-Stromeyer S.A."/>
            <person name="Caldana C."/>
            <person name="Canovas D."/>
            <person name="Cerqueira G.C."/>
            <person name="Chen F."/>
            <person name="Chen W."/>
            <person name="Choi C."/>
            <person name="Clum A."/>
            <person name="Dos Santos R.A."/>
            <person name="Damasio A.R."/>
            <person name="Diallinas G."/>
            <person name="Emri T."/>
            <person name="Fekete E."/>
            <person name="Flipphi M."/>
            <person name="Freyberg S."/>
            <person name="Gallo A."/>
            <person name="Gournas C."/>
            <person name="Habgood R."/>
            <person name="Hainaut M."/>
            <person name="Harispe M.L."/>
            <person name="Henrissat B."/>
            <person name="Hilden K.S."/>
            <person name="Hope R."/>
            <person name="Hossain A."/>
            <person name="Karabika E."/>
            <person name="Karaffa L."/>
            <person name="Karanyi Z."/>
            <person name="Krasevec N."/>
            <person name="Kuo A."/>
            <person name="Kusch H."/>
            <person name="LaButti K."/>
            <person name="Lagendijk E.L."/>
            <person name="Lapidus A."/>
            <person name="Levasseur A."/>
            <person name="Lindquist E."/>
            <person name="Lipzen A."/>
            <person name="Logrieco A.F."/>
            <person name="MacCabe A."/>
            <person name="Maekelae M.R."/>
            <person name="Malavazi I."/>
            <person name="Melin P."/>
            <person name="Meyer V."/>
            <person name="Mielnichuk N."/>
            <person name="Miskei M."/>
            <person name="Molnar A.P."/>
            <person name="Mule G."/>
            <person name="Ngan C.Y."/>
            <person name="Orejas M."/>
            <person name="Orosz E."/>
            <person name="Ouedraogo J.P."/>
            <person name="Overkamp K.M."/>
            <person name="Park H.-S."/>
            <person name="Perrone G."/>
            <person name="Piumi F."/>
            <person name="Punt P.J."/>
            <person name="Ram A.F."/>
            <person name="Ramon A."/>
            <person name="Rauscher S."/>
            <person name="Record E."/>
            <person name="Riano-Pachon D.M."/>
            <person name="Robert V."/>
            <person name="Roehrig J."/>
            <person name="Ruller R."/>
            <person name="Salamov A."/>
            <person name="Salih N.S."/>
            <person name="Samson R.A."/>
            <person name="Sandor E."/>
            <person name="Sanguinetti M."/>
            <person name="Schuetze T."/>
            <person name="Sepcic K."/>
            <person name="Shelest E."/>
            <person name="Sherlock G."/>
            <person name="Sophianopoulou V."/>
            <person name="Squina F.M."/>
            <person name="Sun H."/>
            <person name="Susca A."/>
            <person name="Todd R.B."/>
            <person name="Tsang A."/>
            <person name="Unkles S.E."/>
            <person name="van de Wiele N."/>
            <person name="van Rossen-Uffink D."/>
            <person name="Oliveira J.V."/>
            <person name="Vesth T.C."/>
            <person name="Visser J."/>
            <person name="Yu J.-H."/>
            <person name="Zhou M."/>
            <person name="Andersen M.R."/>
            <person name="Archer D.B."/>
            <person name="Baker S.E."/>
            <person name="Benoit I."/>
            <person name="Brakhage A.A."/>
            <person name="Braus G.H."/>
            <person name="Fischer R."/>
            <person name="Frisvad J.C."/>
            <person name="Goldman G.H."/>
            <person name="Houbraken J."/>
            <person name="Oakley B."/>
            <person name="Pocsi I."/>
            <person name="Scazzocchio C."/>
            <person name="Seiboth B."/>
            <person name="vanKuyk P.A."/>
            <person name="Wortman J."/>
            <person name="Dyer P.S."/>
            <person name="Grigoriev I.V."/>
        </authorList>
    </citation>
    <scope>NUCLEOTIDE SEQUENCE [LARGE SCALE GENOMIC DNA]</scope>
    <source>
        <strain evidence="8">DTO 134E9</strain>
    </source>
</reference>
<dbReference type="GO" id="GO:0006303">
    <property type="term" value="P:double-strand break repair via nonhomologous end joining"/>
    <property type="evidence" value="ECO:0007669"/>
    <property type="project" value="TreeGrafter"/>
</dbReference>
<dbReference type="Gene3D" id="1.10.3260.10">
    <property type="entry name" value="DNA ligase, ATP-dependent, N-terminal domain"/>
    <property type="match status" value="1"/>
</dbReference>
<dbReference type="GeneID" id="63755425"/>
<dbReference type="Gene3D" id="3.30.470.30">
    <property type="entry name" value="DNA ligase/mRNA capping enzyme"/>
    <property type="match status" value="1"/>
</dbReference>
<organism evidence="7 8">
    <name type="scientific">Aspergillus wentii DTO 134E9</name>
    <dbReference type="NCBI Taxonomy" id="1073089"/>
    <lineage>
        <taxon>Eukaryota</taxon>
        <taxon>Fungi</taxon>
        <taxon>Dikarya</taxon>
        <taxon>Ascomycota</taxon>
        <taxon>Pezizomycotina</taxon>
        <taxon>Eurotiomycetes</taxon>
        <taxon>Eurotiomycetidae</taxon>
        <taxon>Eurotiales</taxon>
        <taxon>Aspergillaceae</taxon>
        <taxon>Aspergillus</taxon>
        <taxon>Aspergillus subgen. Cremei</taxon>
    </lineage>
</organism>
<dbReference type="InterPro" id="IPR012340">
    <property type="entry name" value="NA-bd_OB-fold"/>
</dbReference>
<dbReference type="VEuPathDB" id="FungiDB:ASPWEDRAFT_87048"/>
<evidence type="ECO:0000256" key="4">
    <source>
        <dbReference type="ARBA" id="ARBA00022840"/>
    </source>
</evidence>
<dbReference type="AlphaFoldDB" id="A0A1L9RD19"/>
<feature type="domain" description="ATP-dependent DNA ligase family profile" evidence="6">
    <location>
        <begin position="393"/>
        <end position="536"/>
    </location>
</feature>
<dbReference type="PANTHER" id="PTHR45997:SF2">
    <property type="entry name" value="ATP DEPENDENT DNA LIGASE DOMAIN PROTEIN (AFU_ORTHOLOGUE AFUA_5G02430)"/>
    <property type="match status" value="1"/>
</dbReference>
<dbReference type="GO" id="GO:0032807">
    <property type="term" value="C:DNA ligase IV complex"/>
    <property type="evidence" value="ECO:0007669"/>
    <property type="project" value="TreeGrafter"/>
</dbReference>
<keyword evidence="4" id="KW-0067">ATP-binding</keyword>
<accession>A0A1L9RD19</accession>
<name>A0A1L9RD19_ASPWE</name>
<comment type="similarity">
    <text evidence="1">Belongs to the ATP-dependent DNA ligase family.</text>
</comment>
<dbReference type="RefSeq" id="XP_040686492.1">
    <property type="nucleotide sequence ID" value="XM_040839577.1"/>
</dbReference>
<dbReference type="Pfam" id="PF01068">
    <property type="entry name" value="DNA_ligase_A_M"/>
    <property type="match status" value="1"/>
</dbReference>
<dbReference type="GO" id="GO:0006297">
    <property type="term" value="P:nucleotide-excision repair, DNA gap filling"/>
    <property type="evidence" value="ECO:0007669"/>
    <property type="project" value="TreeGrafter"/>
</dbReference>
<dbReference type="PROSITE" id="PS50160">
    <property type="entry name" value="DNA_LIGASE_A3"/>
    <property type="match status" value="1"/>
</dbReference>
<proteinExistence type="inferred from homology"/>
<keyword evidence="3" id="KW-0547">Nucleotide-binding</keyword>
<dbReference type="GO" id="GO:0006310">
    <property type="term" value="P:DNA recombination"/>
    <property type="evidence" value="ECO:0007669"/>
    <property type="project" value="InterPro"/>
</dbReference>
<evidence type="ECO:0000313" key="7">
    <source>
        <dbReference type="EMBL" id="OJJ32815.1"/>
    </source>
</evidence>
<dbReference type="GO" id="GO:0005524">
    <property type="term" value="F:ATP binding"/>
    <property type="evidence" value="ECO:0007669"/>
    <property type="project" value="UniProtKB-KW"/>
</dbReference>
<evidence type="ECO:0000256" key="3">
    <source>
        <dbReference type="ARBA" id="ARBA00022741"/>
    </source>
</evidence>
<dbReference type="SUPFAM" id="SSF56091">
    <property type="entry name" value="DNA ligase/mRNA capping enzyme, catalytic domain"/>
    <property type="match status" value="1"/>
</dbReference>
<dbReference type="GO" id="GO:0003677">
    <property type="term" value="F:DNA binding"/>
    <property type="evidence" value="ECO:0007669"/>
    <property type="project" value="InterPro"/>
</dbReference>
<dbReference type="PANTHER" id="PTHR45997">
    <property type="entry name" value="DNA LIGASE 4"/>
    <property type="match status" value="1"/>
</dbReference>
<sequence>MGFNFTYLCELLSTLENNRIEKASTAARNKNLDTRAVARWFTQHGKRIHSKDTDQLALLSCLFPEKRTDRVYWLQDTSLERVIGRCLLLGSSRRQELERWRHSGGVDLGECVENVMRQAENDIPRGREVTVEEIDVALNNIASRCRFSGPQVRRQRTAVDVEGALGPLYLRLSSRDAKWLTRMILKSYFPVVLPQRFTMKSLHFLLPQLLLFQDSFESALKTLASEPINFFPAQPEPGLAKDLSTKALQYLDPEVGIKIGRPEYYKARSIKHCCRMVDRRRMSMERKYDGEYCQIHIDLTKHPNSIQIFSKSGKDSTADRSGVHHILKQALRIGTSECRFSRRCIVEGELLVWSSKHGKIADFHKLRKFISRSGVFIGTDHDSPPQPYEHLMIVLFDILVLDDDVCLRKPHRERRLLLKDAVQVIDGHADIAEQRIIDFSRFDGQVRLESIFAKGVEERWEGFVLKGCDDPYFPILSTETRGAYGRWIKLKKDYIPGLGDTVDLALVGAKYEARDATALKKIRKLLWTHFFIGCLDNKQAVCQFNATPKFRVVDVIDRNCMSERNMQILNQFGEFRACGPESGYGFCVEYGQSTIPHADVIFKTPFVVEMLGSGFEKRSGSRIYTLRFPRIQKTHWDRTFEDAVSLSELQLLAESARSVPGEDVQEHEEWTKRLKQGTGSAQYIVQRSQSVVSTTSTSSRP</sequence>
<gene>
    <name evidence="7" type="ORF">ASPWEDRAFT_87048</name>
</gene>
<keyword evidence="5" id="KW-0539">Nucleus</keyword>
<dbReference type="InterPro" id="IPR012308">
    <property type="entry name" value="DNA_ligase_ATP-dep_N"/>
</dbReference>
<dbReference type="Proteomes" id="UP000184383">
    <property type="component" value="Unassembled WGS sequence"/>
</dbReference>